<proteinExistence type="predicted"/>
<reference evidence="2" key="1">
    <citation type="submission" date="2022-07" db="EMBL/GenBank/DDBJ databases">
        <title>Genome Sequence of Physisporinus lineatus.</title>
        <authorList>
            <person name="Buettner E."/>
        </authorList>
    </citation>
    <scope>NUCLEOTIDE SEQUENCE</scope>
    <source>
        <strain evidence="2">VT162</strain>
    </source>
</reference>
<keyword evidence="1" id="KW-1133">Transmembrane helix</keyword>
<comment type="caution">
    <text evidence="2">The sequence shown here is derived from an EMBL/GenBank/DDBJ whole genome shotgun (WGS) entry which is preliminary data.</text>
</comment>
<dbReference type="Proteomes" id="UP001212997">
    <property type="component" value="Unassembled WGS sequence"/>
</dbReference>
<gene>
    <name evidence="2" type="ORF">NLI96_g7686</name>
</gene>
<evidence type="ECO:0000313" key="3">
    <source>
        <dbReference type="Proteomes" id="UP001212997"/>
    </source>
</evidence>
<dbReference type="AlphaFoldDB" id="A0AAD5V0I3"/>
<evidence type="ECO:0000313" key="2">
    <source>
        <dbReference type="EMBL" id="KAJ3481402.1"/>
    </source>
</evidence>
<sequence>MVSMARHNGNYRNTSWGTHFATSALCVVSQKQDYLSTVMLHLRRDCGRIVCHDGGISFRGISLLRNFYAFWIPVLVSESILCALALRRGFQSYSVRQGFLPSHQNLLNVLLKDSIVYFIMLFAVYLCNTIIFITGSAAQMEASIGYSVAFSSVMGSRLCLNVREMVCGVPPETTQNENSWKLESHRPRSRQEVALGYQERGSDQPFGAEGLEMHRLRCDSDISFTRLSDIVS</sequence>
<keyword evidence="3" id="KW-1185">Reference proteome</keyword>
<keyword evidence="1" id="KW-0812">Transmembrane</keyword>
<protein>
    <submittedName>
        <fullName evidence="2">Uncharacterized protein</fullName>
    </submittedName>
</protein>
<name>A0AAD5V0I3_9APHY</name>
<dbReference type="EMBL" id="JANAWD010000323">
    <property type="protein sequence ID" value="KAJ3481402.1"/>
    <property type="molecule type" value="Genomic_DNA"/>
</dbReference>
<evidence type="ECO:0000256" key="1">
    <source>
        <dbReference type="SAM" id="Phobius"/>
    </source>
</evidence>
<feature type="transmembrane region" description="Helical" evidence="1">
    <location>
        <begin position="115"/>
        <end position="134"/>
    </location>
</feature>
<keyword evidence="1" id="KW-0472">Membrane</keyword>
<feature type="transmembrane region" description="Helical" evidence="1">
    <location>
        <begin position="67"/>
        <end position="86"/>
    </location>
</feature>
<accession>A0AAD5V0I3</accession>
<organism evidence="2 3">
    <name type="scientific">Meripilus lineatus</name>
    <dbReference type="NCBI Taxonomy" id="2056292"/>
    <lineage>
        <taxon>Eukaryota</taxon>
        <taxon>Fungi</taxon>
        <taxon>Dikarya</taxon>
        <taxon>Basidiomycota</taxon>
        <taxon>Agaricomycotina</taxon>
        <taxon>Agaricomycetes</taxon>
        <taxon>Polyporales</taxon>
        <taxon>Meripilaceae</taxon>
        <taxon>Meripilus</taxon>
    </lineage>
</organism>